<dbReference type="GO" id="GO:0000179">
    <property type="term" value="F:rRNA (adenine-N6,N6-)-dimethyltransferase activity"/>
    <property type="evidence" value="ECO:0007669"/>
    <property type="project" value="UniProtKB-UniRule"/>
</dbReference>
<feature type="binding site" evidence="5">
    <location>
        <position position="48"/>
    </location>
    <ligand>
        <name>S-adenosyl-L-methionine</name>
        <dbReference type="ChEBI" id="CHEBI:59789"/>
    </ligand>
</feature>
<dbReference type="Gene3D" id="3.40.50.150">
    <property type="entry name" value="Vaccinia Virus protein VP39"/>
    <property type="match status" value="1"/>
</dbReference>
<proteinExistence type="inferred from homology"/>
<dbReference type="Pfam" id="PF00398">
    <property type="entry name" value="RrnaAD"/>
    <property type="match status" value="1"/>
</dbReference>
<evidence type="ECO:0000313" key="7">
    <source>
        <dbReference type="EMBL" id="AWR99435.1"/>
    </source>
</evidence>
<keyword evidence="2 5" id="KW-0808">Transferase</keyword>
<dbReference type="SUPFAM" id="SSF53335">
    <property type="entry name" value="S-adenosyl-L-methionine-dependent methyltransferases"/>
    <property type="match status" value="1"/>
</dbReference>
<reference evidence="7" key="1">
    <citation type="submission" date="2018-05" db="EMBL/GenBank/DDBJ databases">
        <title>Complete Genome Sequences of Extremely Thermoacidophilic, Metal-Mobilizing Type-Strain Members of the Archaeal Family Sulfolobaceae: Acidianus brierleyi DSM-1651T, Acidianus sulfidivorans DSM-18786T, Metallosphaera hakonensis DSM-7519T, and Metallosphaera prunae DSM-10039T.</title>
        <authorList>
            <person name="Counts J.A."/>
            <person name="Kelly R.M."/>
        </authorList>
    </citation>
    <scope>NUCLEOTIDE SEQUENCE [LARGE SCALE GENOMIC DNA]</scope>
    <source>
        <strain evidence="7">HO1-1</strain>
    </source>
</reference>
<dbReference type="PROSITE" id="PS51689">
    <property type="entry name" value="SAM_RNA_A_N6_MT"/>
    <property type="match status" value="1"/>
</dbReference>
<dbReference type="Gene3D" id="1.10.8.100">
    <property type="entry name" value="Ribosomal RNA adenine dimethylase-like, domain 2"/>
    <property type="match status" value="1"/>
</dbReference>
<comment type="similarity">
    <text evidence="5">Belongs to the class I-like SAM-binding methyltransferase superfamily. rRNA adenine N(6)-methyltransferase family.</text>
</comment>
<keyword evidence="1 5" id="KW-0489">Methyltransferase</keyword>
<dbReference type="OrthoDB" id="9883at2157"/>
<dbReference type="NCBIfam" id="NF011489">
    <property type="entry name" value="PRK14896.1-5"/>
    <property type="match status" value="1"/>
</dbReference>
<evidence type="ECO:0000256" key="5">
    <source>
        <dbReference type="PROSITE-ProRule" id="PRU01026"/>
    </source>
</evidence>
<evidence type="ECO:0000256" key="1">
    <source>
        <dbReference type="ARBA" id="ARBA00022603"/>
    </source>
</evidence>
<dbReference type="PANTHER" id="PTHR11727:SF7">
    <property type="entry name" value="DIMETHYLADENOSINE TRANSFERASE-RELATED"/>
    <property type="match status" value="1"/>
</dbReference>
<dbReference type="InterPro" id="IPR023165">
    <property type="entry name" value="rRNA_Ade_diMease-like_C"/>
</dbReference>
<evidence type="ECO:0000259" key="6">
    <source>
        <dbReference type="SMART" id="SM00650"/>
    </source>
</evidence>
<sequence>MNYSQNFLVDDNIISKILSHVTHLRPIIEVGCGKGNLSRKLNPDLCLELDSTLLPFLRNYNPVHGDARKLPIFRGQIVSSLPYSITFDFFNEVMKVNRITRLLLILQEDFIDKIFGYPTFLSFVLNYYFSINKLMVIPPTAFRPIPRVFSALASFDRKREYDKNITEVIRCISRFRNKTLKKAARLCGFSSDYEKRVREFKPWQVIELLNLLDLNYV</sequence>
<dbReference type="AlphaFoldDB" id="A0A2U9ITY0"/>
<accession>A0A2U9ITY0</accession>
<feature type="binding site" evidence="5">
    <location>
        <position position="6"/>
    </location>
    <ligand>
        <name>S-adenosyl-L-methionine</name>
        <dbReference type="ChEBI" id="CHEBI:59789"/>
    </ligand>
</feature>
<dbReference type="PANTHER" id="PTHR11727">
    <property type="entry name" value="DIMETHYLADENOSINE TRANSFERASE"/>
    <property type="match status" value="1"/>
</dbReference>
<dbReference type="GO" id="GO:0003723">
    <property type="term" value="F:RNA binding"/>
    <property type="evidence" value="ECO:0007669"/>
    <property type="project" value="UniProtKB-UniRule"/>
</dbReference>
<dbReference type="RefSeq" id="WP_110369184.1">
    <property type="nucleotide sequence ID" value="NZ_CP029287.2"/>
</dbReference>
<protein>
    <submittedName>
        <fullName evidence="7">16S ribosomal RNA methyltransferase A</fullName>
    </submittedName>
</protein>
<organism evidence="7 8">
    <name type="scientific">Metallosphaera hakonensis JCM 8857 = DSM 7519</name>
    <dbReference type="NCBI Taxonomy" id="1293036"/>
    <lineage>
        <taxon>Archaea</taxon>
        <taxon>Thermoproteota</taxon>
        <taxon>Thermoprotei</taxon>
        <taxon>Sulfolobales</taxon>
        <taxon>Sulfolobaceae</taxon>
        <taxon>Metallosphaera</taxon>
    </lineage>
</organism>
<dbReference type="InterPro" id="IPR001737">
    <property type="entry name" value="KsgA/Erm"/>
</dbReference>
<dbReference type="InterPro" id="IPR020598">
    <property type="entry name" value="rRNA_Ade_methylase_Trfase_N"/>
</dbReference>
<feature type="domain" description="Ribosomal RNA adenine methylase transferase N-terminal" evidence="6">
    <location>
        <begin position="13"/>
        <end position="159"/>
    </location>
</feature>
<keyword evidence="8" id="KW-1185">Reference proteome</keyword>
<evidence type="ECO:0000313" key="8">
    <source>
        <dbReference type="Proteomes" id="UP000247586"/>
    </source>
</evidence>
<dbReference type="EMBL" id="CP029287">
    <property type="protein sequence ID" value="AWR99435.1"/>
    <property type="molecule type" value="Genomic_DNA"/>
</dbReference>
<dbReference type="InterPro" id="IPR029063">
    <property type="entry name" value="SAM-dependent_MTases_sf"/>
</dbReference>
<feature type="binding site" evidence="5">
    <location>
        <position position="80"/>
    </location>
    <ligand>
        <name>S-adenosyl-L-methionine</name>
        <dbReference type="ChEBI" id="CHEBI:59789"/>
    </ligand>
</feature>
<keyword evidence="4 5" id="KW-0694">RNA-binding</keyword>
<keyword evidence="3 5" id="KW-0949">S-adenosyl-L-methionine</keyword>
<feature type="binding site" evidence="5">
    <location>
        <position position="66"/>
    </location>
    <ligand>
        <name>S-adenosyl-L-methionine</name>
        <dbReference type="ChEBI" id="CHEBI:59789"/>
    </ligand>
</feature>
<dbReference type="STRING" id="1293036.GCA_001315825_01868"/>
<feature type="binding site" evidence="5">
    <location>
        <position position="31"/>
    </location>
    <ligand>
        <name>S-adenosyl-L-methionine</name>
        <dbReference type="ChEBI" id="CHEBI:59789"/>
    </ligand>
</feature>
<evidence type="ECO:0000256" key="3">
    <source>
        <dbReference type="ARBA" id="ARBA00022691"/>
    </source>
</evidence>
<evidence type="ECO:0000256" key="2">
    <source>
        <dbReference type="ARBA" id="ARBA00022679"/>
    </source>
</evidence>
<dbReference type="SMART" id="SM00650">
    <property type="entry name" value="rADc"/>
    <property type="match status" value="1"/>
</dbReference>
<gene>
    <name evidence="7" type="ORF">DFR87_06650</name>
</gene>
<name>A0A2U9ITY0_9CREN</name>
<dbReference type="Proteomes" id="UP000247586">
    <property type="component" value="Chromosome"/>
</dbReference>
<dbReference type="GeneID" id="36835006"/>
<feature type="binding site" evidence="5">
    <location>
        <position position="8"/>
    </location>
    <ligand>
        <name>S-adenosyl-L-methionine</name>
        <dbReference type="ChEBI" id="CHEBI:59789"/>
    </ligand>
</feature>
<dbReference type="KEGG" id="mhk:DFR87_06650"/>
<evidence type="ECO:0000256" key="4">
    <source>
        <dbReference type="ARBA" id="ARBA00022884"/>
    </source>
</evidence>